<organism evidence="1 2">
    <name type="scientific">Nonomuraea antimicrobica</name>
    <dbReference type="NCBI Taxonomy" id="561173"/>
    <lineage>
        <taxon>Bacteria</taxon>
        <taxon>Bacillati</taxon>
        <taxon>Actinomycetota</taxon>
        <taxon>Actinomycetes</taxon>
        <taxon>Streptosporangiales</taxon>
        <taxon>Streptosporangiaceae</taxon>
        <taxon>Nonomuraea</taxon>
    </lineage>
</organism>
<gene>
    <name evidence="1" type="ORF">GCM10022224_056020</name>
</gene>
<dbReference type="RefSeq" id="WP_344884441.1">
    <property type="nucleotide sequence ID" value="NZ_BAAAZP010000101.1"/>
</dbReference>
<evidence type="ECO:0000313" key="1">
    <source>
        <dbReference type="EMBL" id="GAA3684170.1"/>
    </source>
</evidence>
<comment type="caution">
    <text evidence="1">The sequence shown here is derived from an EMBL/GenBank/DDBJ whole genome shotgun (WGS) entry which is preliminary data.</text>
</comment>
<sequence length="161" mass="18822">MFNLIRVRTGEGRSPEELAETFVHEVGHAKHRMGIDPNRMSRDEFIEARIREEARSEVVGYEMTREWQSLHPQSTKDTSQYAYEKSYYDAVAWAKADRRRAGEPPLTDAERQRIGMAASEERQYQTYRLDTYGYVEDYGEAWDRRLLTTLSDTLSELAFGL</sequence>
<accession>A0ABP7C9K1</accession>
<reference evidence="2" key="1">
    <citation type="journal article" date="2019" name="Int. J. Syst. Evol. Microbiol.">
        <title>The Global Catalogue of Microorganisms (GCM) 10K type strain sequencing project: providing services to taxonomists for standard genome sequencing and annotation.</title>
        <authorList>
            <consortium name="The Broad Institute Genomics Platform"/>
            <consortium name="The Broad Institute Genome Sequencing Center for Infectious Disease"/>
            <person name="Wu L."/>
            <person name="Ma J."/>
        </authorList>
    </citation>
    <scope>NUCLEOTIDE SEQUENCE [LARGE SCALE GENOMIC DNA]</scope>
    <source>
        <strain evidence="2">JCM 16904</strain>
    </source>
</reference>
<keyword evidence="2" id="KW-1185">Reference proteome</keyword>
<dbReference type="EMBL" id="BAAAZP010000101">
    <property type="protein sequence ID" value="GAA3684170.1"/>
    <property type="molecule type" value="Genomic_DNA"/>
</dbReference>
<proteinExistence type="predicted"/>
<dbReference type="Proteomes" id="UP001500902">
    <property type="component" value="Unassembled WGS sequence"/>
</dbReference>
<protein>
    <submittedName>
        <fullName evidence="1">Uncharacterized protein</fullName>
    </submittedName>
</protein>
<name>A0ABP7C9K1_9ACTN</name>
<evidence type="ECO:0000313" key="2">
    <source>
        <dbReference type="Proteomes" id="UP001500902"/>
    </source>
</evidence>